<dbReference type="Proteomes" id="UP000886111">
    <property type="component" value="Unassembled WGS sequence"/>
</dbReference>
<accession>A0A7V5H1T4</accession>
<dbReference type="GO" id="GO:0004803">
    <property type="term" value="F:transposase activity"/>
    <property type="evidence" value="ECO:0007669"/>
    <property type="project" value="InterPro"/>
</dbReference>
<dbReference type="Pfam" id="PF01797">
    <property type="entry name" value="Y1_Tnp"/>
    <property type="match status" value="1"/>
</dbReference>
<proteinExistence type="predicted"/>
<feature type="domain" description="Transposase IS200-like" evidence="1">
    <location>
        <begin position="6"/>
        <end position="120"/>
    </location>
</feature>
<evidence type="ECO:0000259" key="1">
    <source>
        <dbReference type="SMART" id="SM01321"/>
    </source>
</evidence>
<comment type="caution">
    <text evidence="2">The sequence shown here is derived from an EMBL/GenBank/DDBJ whole genome shotgun (WGS) entry which is preliminary data.</text>
</comment>
<name>A0A7V5H1T4_CALAY</name>
<dbReference type="GO" id="GO:0003677">
    <property type="term" value="F:DNA binding"/>
    <property type="evidence" value="ECO:0007669"/>
    <property type="project" value="InterPro"/>
</dbReference>
<dbReference type="NCBIfam" id="NF033573">
    <property type="entry name" value="transpos_IS200"/>
    <property type="match status" value="1"/>
</dbReference>
<gene>
    <name evidence="2" type="primary">tnpA</name>
    <name evidence="2" type="ORF">ENL21_00655</name>
</gene>
<sequence>MAEHSFVRCWLHLLWGTLDYQKVLTEEARRKLSKYFYQYAKDKGIYMKINHVNPDHVHALIELPSKMTIEDLFHLFKGSSSHWINQNSIVEKKFAWEKGYAAFSVSHSKLDQVIKFIAEQEQRHWNMTFEQELNELIKRHELITVEKGKTV</sequence>
<reference evidence="2" key="1">
    <citation type="journal article" date="2020" name="mSystems">
        <title>Genome- and Community-Level Interaction Insights into Carbon Utilization and Element Cycling Functions of Hydrothermarchaeota in Hydrothermal Sediment.</title>
        <authorList>
            <person name="Zhou Z."/>
            <person name="Liu Y."/>
            <person name="Xu W."/>
            <person name="Pan J."/>
            <person name="Luo Z.H."/>
            <person name="Li M."/>
        </authorList>
    </citation>
    <scope>NUCLEOTIDE SEQUENCE [LARGE SCALE GENOMIC DNA]</scope>
    <source>
        <strain evidence="2">HyVt-76</strain>
    </source>
</reference>
<dbReference type="InterPro" id="IPR036515">
    <property type="entry name" value="Transposase_17_sf"/>
</dbReference>
<dbReference type="Gene3D" id="3.30.70.1290">
    <property type="entry name" value="Transposase IS200-like"/>
    <property type="match status" value="1"/>
</dbReference>
<dbReference type="InterPro" id="IPR002686">
    <property type="entry name" value="Transposase_17"/>
</dbReference>
<dbReference type="SUPFAM" id="SSF143422">
    <property type="entry name" value="Transposase IS200-like"/>
    <property type="match status" value="1"/>
</dbReference>
<dbReference type="EMBL" id="DRTD01000046">
    <property type="protein sequence ID" value="HHE54264.1"/>
    <property type="molecule type" value="Genomic_DNA"/>
</dbReference>
<dbReference type="PANTHER" id="PTHR33360">
    <property type="entry name" value="TRANSPOSASE FOR INSERTION SEQUENCE ELEMENT IS200"/>
    <property type="match status" value="1"/>
</dbReference>
<organism evidence="2">
    <name type="scientific">Caldithrix abyssi</name>
    <dbReference type="NCBI Taxonomy" id="187145"/>
    <lineage>
        <taxon>Bacteria</taxon>
        <taxon>Pseudomonadati</taxon>
        <taxon>Calditrichota</taxon>
        <taxon>Calditrichia</taxon>
        <taxon>Calditrichales</taxon>
        <taxon>Calditrichaceae</taxon>
        <taxon>Caldithrix</taxon>
    </lineage>
</organism>
<evidence type="ECO:0000313" key="2">
    <source>
        <dbReference type="EMBL" id="HHE54264.1"/>
    </source>
</evidence>
<dbReference type="GO" id="GO:0006313">
    <property type="term" value="P:DNA transposition"/>
    <property type="evidence" value="ECO:0007669"/>
    <property type="project" value="InterPro"/>
</dbReference>
<dbReference type="SMART" id="SM01321">
    <property type="entry name" value="Y1_Tnp"/>
    <property type="match status" value="1"/>
</dbReference>
<protein>
    <submittedName>
        <fullName evidence="2">IS200/IS605 family transposase</fullName>
    </submittedName>
</protein>
<dbReference type="PANTHER" id="PTHR33360:SF2">
    <property type="entry name" value="TRANSPOSASE FOR INSERTION SEQUENCE ELEMENT IS200"/>
    <property type="match status" value="1"/>
</dbReference>
<dbReference type="AlphaFoldDB" id="A0A7V5H1T4"/>